<feature type="compositionally biased region" description="Pro residues" evidence="1">
    <location>
        <begin position="45"/>
        <end position="55"/>
    </location>
</feature>
<keyword evidence="3" id="KW-1185">Reference proteome</keyword>
<evidence type="ECO:0000256" key="1">
    <source>
        <dbReference type="SAM" id="MobiDB-lite"/>
    </source>
</evidence>
<feature type="region of interest" description="Disordered" evidence="1">
    <location>
        <begin position="219"/>
        <end position="262"/>
    </location>
</feature>
<proteinExistence type="predicted"/>
<sequence>MRPPPVVPGYSAKGDSYDRSSRRRPEKKQAPATSDEVPPHLVVFPPAPPYLPSPPSSASSCDEWVYDRNDLYQPEIELTEREAELFGSPSSDTPGHEFEYRPNRIEARVFDPEVDHPSGFATSLHTLRKERVSLPPALAPPLFHIKEEPITSSAVTPSAPVEASSEDSEFTTSWEDEPDVEEEEAEASILAERFWRADVEASLTTATVDGVVLPRYLPRVGSASAPSPSAFTVASGEAGLLGEEEDSKAEESDSDSADRYEC</sequence>
<comment type="caution">
    <text evidence="2">The sequence shown here is derived from an EMBL/GenBank/DDBJ whole genome shotgun (WGS) entry which is preliminary data.</text>
</comment>
<evidence type="ECO:0000313" key="3">
    <source>
        <dbReference type="Proteomes" id="UP000481153"/>
    </source>
</evidence>
<feature type="compositionally biased region" description="Acidic residues" evidence="1">
    <location>
        <begin position="242"/>
        <end position="255"/>
    </location>
</feature>
<gene>
    <name evidence="2" type="ORF">Ae201684_018794</name>
</gene>
<accession>A0A6G0W4H6</accession>
<feature type="region of interest" description="Disordered" evidence="1">
    <location>
        <begin position="1"/>
        <end position="59"/>
    </location>
</feature>
<dbReference type="EMBL" id="VJMJ01000356">
    <property type="protein sequence ID" value="KAF0721934.1"/>
    <property type="molecule type" value="Genomic_DNA"/>
</dbReference>
<protein>
    <submittedName>
        <fullName evidence="2">Uncharacterized protein</fullName>
    </submittedName>
</protein>
<organism evidence="2 3">
    <name type="scientific">Aphanomyces euteiches</name>
    <dbReference type="NCBI Taxonomy" id="100861"/>
    <lineage>
        <taxon>Eukaryota</taxon>
        <taxon>Sar</taxon>
        <taxon>Stramenopiles</taxon>
        <taxon>Oomycota</taxon>
        <taxon>Saprolegniomycetes</taxon>
        <taxon>Saprolegniales</taxon>
        <taxon>Verrucalvaceae</taxon>
        <taxon>Aphanomyces</taxon>
    </lineage>
</organism>
<name>A0A6G0W4H6_9STRA</name>
<dbReference type="Proteomes" id="UP000481153">
    <property type="component" value="Unassembled WGS sequence"/>
</dbReference>
<reference evidence="2 3" key="1">
    <citation type="submission" date="2019-07" db="EMBL/GenBank/DDBJ databases">
        <title>Genomics analysis of Aphanomyces spp. identifies a new class of oomycete effector associated with host adaptation.</title>
        <authorList>
            <person name="Gaulin E."/>
        </authorList>
    </citation>
    <scope>NUCLEOTIDE SEQUENCE [LARGE SCALE GENOMIC DNA]</scope>
    <source>
        <strain evidence="2 3">ATCC 201684</strain>
    </source>
</reference>
<feature type="region of interest" description="Disordered" evidence="1">
    <location>
        <begin position="149"/>
        <end position="187"/>
    </location>
</feature>
<evidence type="ECO:0000313" key="2">
    <source>
        <dbReference type="EMBL" id="KAF0721934.1"/>
    </source>
</evidence>
<dbReference type="VEuPathDB" id="FungiDB:AeMF1_018438"/>
<feature type="compositionally biased region" description="Acidic residues" evidence="1">
    <location>
        <begin position="164"/>
        <end position="186"/>
    </location>
</feature>
<dbReference type="AlphaFoldDB" id="A0A6G0W4H6"/>